<dbReference type="SUPFAM" id="SSF56349">
    <property type="entry name" value="DNA breaking-rejoining enzymes"/>
    <property type="match status" value="1"/>
</dbReference>
<reference evidence="3 4" key="1">
    <citation type="journal article" date="2015" name="Genome Announc.">
        <title>Expanding the biotechnology potential of lactobacilli through comparative genomics of 213 strains and associated genera.</title>
        <authorList>
            <person name="Sun Z."/>
            <person name="Harris H.M."/>
            <person name="McCann A."/>
            <person name="Guo C."/>
            <person name="Argimon S."/>
            <person name="Zhang W."/>
            <person name="Yang X."/>
            <person name="Jeffery I.B."/>
            <person name="Cooney J.C."/>
            <person name="Kagawa T.F."/>
            <person name="Liu W."/>
            <person name="Song Y."/>
            <person name="Salvetti E."/>
            <person name="Wrobel A."/>
            <person name="Rasinkangas P."/>
            <person name="Parkhill J."/>
            <person name="Rea M.C."/>
            <person name="O'Sullivan O."/>
            <person name="Ritari J."/>
            <person name="Douillard F.P."/>
            <person name="Paul Ross R."/>
            <person name="Yang R."/>
            <person name="Briner A.E."/>
            <person name="Felis G.E."/>
            <person name="de Vos W.M."/>
            <person name="Barrangou R."/>
            <person name="Klaenhammer T.R."/>
            <person name="Caufield P.W."/>
            <person name="Cui Y."/>
            <person name="Zhang H."/>
            <person name="O'Toole P.W."/>
        </authorList>
    </citation>
    <scope>NUCLEOTIDE SEQUENCE [LARGE SCALE GENOMIC DNA]</scope>
    <source>
        <strain evidence="3 4">DSM 23829</strain>
    </source>
</reference>
<name>A0A0R2AKT5_9LACO</name>
<proteinExistence type="predicted"/>
<evidence type="ECO:0000313" key="4">
    <source>
        <dbReference type="Proteomes" id="UP000052012"/>
    </source>
</evidence>
<dbReference type="InterPro" id="IPR050090">
    <property type="entry name" value="Tyrosine_recombinase_XerCD"/>
</dbReference>
<dbReference type="RefSeq" id="WP_056966953.1">
    <property type="nucleotide sequence ID" value="NZ_AYYQ01000036.1"/>
</dbReference>
<dbReference type="EMBL" id="AYYQ01000036">
    <property type="protein sequence ID" value="KRM67504.1"/>
    <property type="molecule type" value="Genomic_DNA"/>
</dbReference>
<dbReference type="GO" id="GO:0015074">
    <property type="term" value="P:DNA integration"/>
    <property type="evidence" value="ECO:0007669"/>
    <property type="project" value="InterPro"/>
</dbReference>
<dbReference type="AlphaFoldDB" id="A0A0R2AKT5"/>
<dbReference type="PATRIC" id="fig|1423781.4.peg.669"/>
<dbReference type="InterPro" id="IPR002104">
    <property type="entry name" value="Integrase_catalytic"/>
</dbReference>
<dbReference type="GO" id="GO:0003677">
    <property type="term" value="F:DNA binding"/>
    <property type="evidence" value="ECO:0007669"/>
    <property type="project" value="InterPro"/>
</dbReference>
<dbReference type="PANTHER" id="PTHR30349:SF82">
    <property type="entry name" value="INTEGRASE_RECOMBINASE YOEC-RELATED"/>
    <property type="match status" value="1"/>
</dbReference>
<accession>A0A0R2AKT5</accession>
<protein>
    <recommendedName>
        <fullName evidence="2">Tyr recombinase domain-containing protein</fullName>
    </recommendedName>
</protein>
<sequence length="197" mass="23016">MINNRKNKKLLITDVQPLRTKEDIANVKKFLSKGHFGERDLMIFMVGINTGLRCSDIVQLKVGTVLHDKTPYIYEQKTGKKRQVNLNNIAKELNLYIRHQDFTSPDDYLFPSRKHNVSQHITVNGFYKVIRRVEFQMGRHDLGTHTMRKTFGYHFYKKTNSIAMVMQVLNHSNPSITKRYIGISDEEVNNQLSDFVL</sequence>
<comment type="caution">
    <text evidence="3">The sequence shown here is derived from an EMBL/GenBank/DDBJ whole genome shotgun (WGS) entry which is preliminary data.</text>
</comment>
<organism evidence="3 4">
    <name type="scientific">Apilactobacillus ozensis DSM 23829 = JCM 17196</name>
    <dbReference type="NCBI Taxonomy" id="1423781"/>
    <lineage>
        <taxon>Bacteria</taxon>
        <taxon>Bacillati</taxon>
        <taxon>Bacillota</taxon>
        <taxon>Bacilli</taxon>
        <taxon>Lactobacillales</taxon>
        <taxon>Lactobacillaceae</taxon>
        <taxon>Apilactobacillus</taxon>
    </lineage>
</organism>
<evidence type="ECO:0000313" key="3">
    <source>
        <dbReference type="EMBL" id="KRM67504.1"/>
    </source>
</evidence>
<keyword evidence="1" id="KW-0233">DNA recombination</keyword>
<dbReference type="Proteomes" id="UP000052012">
    <property type="component" value="Unassembled WGS sequence"/>
</dbReference>
<dbReference type="OrthoDB" id="9788852at2"/>
<dbReference type="Pfam" id="PF00589">
    <property type="entry name" value="Phage_integrase"/>
    <property type="match status" value="1"/>
</dbReference>
<gene>
    <name evidence="3" type="ORF">FD06_GL000655</name>
</gene>
<evidence type="ECO:0000256" key="1">
    <source>
        <dbReference type="ARBA" id="ARBA00023172"/>
    </source>
</evidence>
<dbReference type="PROSITE" id="PS51898">
    <property type="entry name" value="TYR_RECOMBINASE"/>
    <property type="match status" value="1"/>
</dbReference>
<dbReference type="Gene3D" id="1.10.443.10">
    <property type="entry name" value="Intergrase catalytic core"/>
    <property type="match status" value="1"/>
</dbReference>
<dbReference type="InterPro" id="IPR011010">
    <property type="entry name" value="DNA_brk_join_enz"/>
</dbReference>
<dbReference type="InterPro" id="IPR013762">
    <property type="entry name" value="Integrase-like_cat_sf"/>
</dbReference>
<feature type="domain" description="Tyr recombinase" evidence="2">
    <location>
        <begin position="15"/>
        <end position="193"/>
    </location>
</feature>
<dbReference type="STRING" id="1423781.FD06_GL000655"/>
<evidence type="ECO:0000259" key="2">
    <source>
        <dbReference type="PROSITE" id="PS51898"/>
    </source>
</evidence>
<dbReference type="PANTHER" id="PTHR30349">
    <property type="entry name" value="PHAGE INTEGRASE-RELATED"/>
    <property type="match status" value="1"/>
</dbReference>
<dbReference type="GO" id="GO:0006310">
    <property type="term" value="P:DNA recombination"/>
    <property type="evidence" value="ECO:0007669"/>
    <property type="project" value="UniProtKB-KW"/>
</dbReference>
<keyword evidence="4" id="KW-1185">Reference proteome</keyword>